<dbReference type="SUPFAM" id="SSF55785">
    <property type="entry name" value="PYP-like sensor domain (PAS domain)"/>
    <property type="match status" value="2"/>
</dbReference>
<evidence type="ECO:0000256" key="9">
    <source>
        <dbReference type="SAM" id="MobiDB-lite"/>
    </source>
</evidence>
<name>A0A9X0WKE8_9GAMM</name>
<keyword evidence="5" id="KW-0547">Nucleotide-binding</keyword>
<dbReference type="SUPFAM" id="SSF55781">
    <property type="entry name" value="GAF domain-like"/>
    <property type="match status" value="1"/>
</dbReference>
<dbReference type="SUPFAM" id="SSF47384">
    <property type="entry name" value="Homodimeric domain of signal transducing histidine kinase"/>
    <property type="match status" value="1"/>
</dbReference>
<evidence type="ECO:0000256" key="8">
    <source>
        <dbReference type="ARBA" id="ARBA00023012"/>
    </source>
</evidence>
<gene>
    <name evidence="13" type="ORF">CKO25_16070</name>
</gene>
<dbReference type="Gene3D" id="3.30.450.20">
    <property type="entry name" value="PAS domain"/>
    <property type="match status" value="2"/>
</dbReference>
<dbReference type="Gene3D" id="1.10.287.130">
    <property type="match status" value="1"/>
</dbReference>
<feature type="domain" description="PAS" evidence="11">
    <location>
        <begin position="393"/>
        <end position="463"/>
    </location>
</feature>
<dbReference type="InterPro" id="IPR029016">
    <property type="entry name" value="GAF-like_dom_sf"/>
</dbReference>
<dbReference type="PROSITE" id="PS50112">
    <property type="entry name" value="PAS"/>
    <property type="match status" value="2"/>
</dbReference>
<evidence type="ECO:0000256" key="4">
    <source>
        <dbReference type="ARBA" id="ARBA00022679"/>
    </source>
</evidence>
<accession>A0A9X0WKE8</accession>
<dbReference type="Proteomes" id="UP001138802">
    <property type="component" value="Unassembled WGS sequence"/>
</dbReference>
<keyword evidence="3" id="KW-0597">Phosphoprotein</keyword>
<evidence type="ECO:0000259" key="12">
    <source>
        <dbReference type="PROSITE" id="PS50113"/>
    </source>
</evidence>
<dbReference type="EC" id="2.7.13.3" evidence="2"/>
<comment type="caution">
    <text evidence="13">The sequence shown here is derived from an EMBL/GenBank/DDBJ whole genome shotgun (WGS) entry which is preliminary data.</text>
</comment>
<evidence type="ECO:0000256" key="3">
    <source>
        <dbReference type="ARBA" id="ARBA00022553"/>
    </source>
</evidence>
<protein>
    <recommendedName>
        <fullName evidence="2">histidine kinase</fullName>
        <ecNumber evidence="2">2.7.13.3</ecNumber>
    </recommendedName>
</protein>
<dbReference type="Gene3D" id="3.30.565.10">
    <property type="entry name" value="Histidine kinase-like ATPase, C-terminal domain"/>
    <property type="match status" value="1"/>
</dbReference>
<reference evidence="13 14" key="1">
    <citation type="journal article" date="2020" name="Microorganisms">
        <title>Osmotic Adaptation and Compatible Solute Biosynthesis of Phototrophic Bacteria as Revealed from Genome Analyses.</title>
        <authorList>
            <person name="Imhoff J.F."/>
            <person name="Rahn T."/>
            <person name="Kunzel S."/>
            <person name="Keller A."/>
            <person name="Neulinger S.C."/>
        </authorList>
    </citation>
    <scope>NUCLEOTIDE SEQUENCE [LARGE SCALE GENOMIC DNA]</scope>
    <source>
        <strain evidence="13 14">DSM 21303</strain>
    </source>
</reference>
<keyword evidence="6" id="KW-0418">Kinase</keyword>
<dbReference type="SUPFAM" id="SSF55874">
    <property type="entry name" value="ATPase domain of HSP90 chaperone/DNA topoisomerase II/histidine kinase"/>
    <property type="match status" value="1"/>
</dbReference>
<feature type="domain" description="Histidine kinase" evidence="10">
    <location>
        <begin position="539"/>
        <end position="764"/>
    </location>
</feature>
<dbReference type="Pfam" id="PF00989">
    <property type="entry name" value="PAS"/>
    <property type="match status" value="2"/>
</dbReference>
<dbReference type="Gene3D" id="3.30.450.40">
    <property type="match status" value="1"/>
</dbReference>
<dbReference type="SMART" id="SM00388">
    <property type="entry name" value="HisKA"/>
    <property type="match status" value="1"/>
</dbReference>
<evidence type="ECO:0000256" key="6">
    <source>
        <dbReference type="ARBA" id="ARBA00022777"/>
    </source>
</evidence>
<keyword evidence="7" id="KW-0067">ATP-binding</keyword>
<dbReference type="SMART" id="SM00387">
    <property type="entry name" value="HATPase_c"/>
    <property type="match status" value="1"/>
</dbReference>
<evidence type="ECO:0000259" key="10">
    <source>
        <dbReference type="PROSITE" id="PS50109"/>
    </source>
</evidence>
<evidence type="ECO:0000256" key="2">
    <source>
        <dbReference type="ARBA" id="ARBA00012438"/>
    </source>
</evidence>
<keyword evidence="8" id="KW-0902">Two-component regulatory system</keyword>
<dbReference type="PANTHER" id="PTHR43065">
    <property type="entry name" value="SENSOR HISTIDINE KINASE"/>
    <property type="match status" value="1"/>
</dbReference>
<evidence type="ECO:0000313" key="14">
    <source>
        <dbReference type="Proteomes" id="UP001138802"/>
    </source>
</evidence>
<dbReference type="InterPro" id="IPR001610">
    <property type="entry name" value="PAC"/>
</dbReference>
<keyword evidence="4" id="KW-0808">Transferase</keyword>
<dbReference type="InterPro" id="IPR003594">
    <property type="entry name" value="HATPase_dom"/>
</dbReference>
<dbReference type="InterPro" id="IPR000700">
    <property type="entry name" value="PAS-assoc_C"/>
</dbReference>
<sequence length="769" mass="84211">MAPPTPHRHPQANEGDPDIRLGGKMTTFEEDSNERLGHLMERLGEEGNGSDELAQLVHDLLVHQIELEQQNRELVALHTVLEESRERYADLYDFAPVGYLTLDHKGGILGINLTGAALLGIPRERIIGHALERFVARGDRRTVAAQLAQTLDTQQRQVGELCPVPGRLTPTAVDRVLMLESVAESRAGAVQIRAILTDITERKIIERERIQRAVDAAAARSRERLVSGLERLSAVTSSAFSAESVMDEMLRIVREQLQTERAWLLHPCEPSALGVAIIAAVTVPDWPGLPLRNRTIPWDPPLKALLRAARDAPESVIEQQVIAPTALHGGIAPCWSMVAPLRAGERDTYLLGVDQRHVEHGWNDDDRALLRSFAERIGQIIETLGVRRALSESEERFRATFEQAAVGLAHIDAQGVFLRVNHKLCGIMGYREHELLALSYDALTHPEDRAAVSRFVEKIRSGLGTKPHIEHRVLTKQGKTIWCNLTTAALRDGDGRFKYDISVIEDISARKSLEEREHTHRAALARVGRLTTLGAMASGIAHEVSQPLMAIGTYAGGAIERLNAAASDQGDIRTALYAIARIAERAGGVIERMRAFSRKTSSTSASLDLCEVVQGAVQMVAAETKLQGARIEASCPPHLPRVQGDLVQLEQVLINLLLNGLESMEQVPTAQRCLSVDVDVEVGIERSDGEVDDQIRLIVGDRGQGLLTANQSKLFDPFYTTKDDGTGLGLSISRTIIEAHGGTIWAQPRPGGGALFGFRLPIQRDGGST</sequence>
<dbReference type="PROSITE" id="PS50109">
    <property type="entry name" value="HIS_KIN"/>
    <property type="match status" value="1"/>
</dbReference>
<dbReference type="InterPro" id="IPR035965">
    <property type="entry name" value="PAS-like_dom_sf"/>
</dbReference>
<dbReference type="SMART" id="SM00086">
    <property type="entry name" value="PAC"/>
    <property type="match status" value="1"/>
</dbReference>
<keyword evidence="14" id="KW-1185">Reference proteome</keyword>
<dbReference type="Pfam" id="PF02518">
    <property type="entry name" value="HATPase_c"/>
    <property type="match status" value="1"/>
</dbReference>
<dbReference type="SMART" id="SM00091">
    <property type="entry name" value="PAS"/>
    <property type="match status" value="2"/>
</dbReference>
<dbReference type="InterPro" id="IPR000014">
    <property type="entry name" value="PAS"/>
</dbReference>
<evidence type="ECO:0000256" key="1">
    <source>
        <dbReference type="ARBA" id="ARBA00000085"/>
    </source>
</evidence>
<comment type="catalytic activity">
    <reaction evidence="1">
        <text>ATP + protein L-histidine = ADP + protein N-phospho-L-histidine.</text>
        <dbReference type="EC" id="2.7.13.3"/>
    </reaction>
</comment>
<feature type="region of interest" description="Disordered" evidence="9">
    <location>
        <begin position="1"/>
        <end position="23"/>
    </location>
</feature>
<feature type="domain" description="PAS" evidence="11">
    <location>
        <begin position="84"/>
        <end position="154"/>
    </location>
</feature>
<dbReference type="CDD" id="cd00130">
    <property type="entry name" value="PAS"/>
    <property type="match status" value="2"/>
</dbReference>
<dbReference type="InterPro" id="IPR036097">
    <property type="entry name" value="HisK_dim/P_sf"/>
</dbReference>
<dbReference type="CDD" id="cd00082">
    <property type="entry name" value="HisKA"/>
    <property type="match status" value="1"/>
</dbReference>
<dbReference type="InterPro" id="IPR013767">
    <property type="entry name" value="PAS_fold"/>
</dbReference>
<dbReference type="PANTHER" id="PTHR43065:SF10">
    <property type="entry name" value="PEROXIDE STRESS-ACTIVATED HISTIDINE KINASE MAK3"/>
    <property type="match status" value="1"/>
</dbReference>
<organism evidence="13 14">
    <name type="scientific">Thiocapsa imhoffii</name>
    <dbReference type="NCBI Taxonomy" id="382777"/>
    <lineage>
        <taxon>Bacteria</taxon>
        <taxon>Pseudomonadati</taxon>
        <taxon>Pseudomonadota</taxon>
        <taxon>Gammaproteobacteria</taxon>
        <taxon>Chromatiales</taxon>
        <taxon>Chromatiaceae</taxon>
        <taxon>Thiocapsa</taxon>
    </lineage>
</organism>
<dbReference type="InterPro" id="IPR003661">
    <property type="entry name" value="HisK_dim/P_dom"/>
</dbReference>
<dbReference type="PRINTS" id="PR00344">
    <property type="entry name" value="BCTRLSENSOR"/>
</dbReference>
<dbReference type="InterPro" id="IPR004358">
    <property type="entry name" value="Sig_transdc_His_kin-like_C"/>
</dbReference>
<dbReference type="NCBIfam" id="TIGR00229">
    <property type="entry name" value="sensory_box"/>
    <property type="match status" value="2"/>
</dbReference>
<feature type="domain" description="PAC" evidence="12">
    <location>
        <begin position="467"/>
        <end position="519"/>
    </location>
</feature>
<dbReference type="AlphaFoldDB" id="A0A9X0WKE8"/>
<evidence type="ECO:0000256" key="7">
    <source>
        <dbReference type="ARBA" id="ARBA00022840"/>
    </source>
</evidence>
<dbReference type="GO" id="GO:0005524">
    <property type="term" value="F:ATP binding"/>
    <property type="evidence" value="ECO:0007669"/>
    <property type="project" value="UniProtKB-KW"/>
</dbReference>
<dbReference type="EMBL" id="NRSD01000020">
    <property type="protein sequence ID" value="MBK1646135.1"/>
    <property type="molecule type" value="Genomic_DNA"/>
</dbReference>
<dbReference type="InterPro" id="IPR036890">
    <property type="entry name" value="HATPase_C_sf"/>
</dbReference>
<proteinExistence type="predicted"/>
<feature type="compositionally biased region" description="Basic residues" evidence="9">
    <location>
        <begin position="1"/>
        <end position="10"/>
    </location>
</feature>
<evidence type="ECO:0000259" key="11">
    <source>
        <dbReference type="PROSITE" id="PS50112"/>
    </source>
</evidence>
<evidence type="ECO:0000313" key="13">
    <source>
        <dbReference type="EMBL" id="MBK1646135.1"/>
    </source>
</evidence>
<dbReference type="GO" id="GO:0000155">
    <property type="term" value="F:phosphorelay sensor kinase activity"/>
    <property type="evidence" value="ECO:0007669"/>
    <property type="project" value="InterPro"/>
</dbReference>
<dbReference type="GO" id="GO:0006355">
    <property type="term" value="P:regulation of DNA-templated transcription"/>
    <property type="evidence" value="ECO:0007669"/>
    <property type="project" value="InterPro"/>
</dbReference>
<dbReference type="PROSITE" id="PS50113">
    <property type="entry name" value="PAC"/>
    <property type="match status" value="1"/>
</dbReference>
<dbReference type="InterPro" id="IPR005467">
    <property type="entry name" value="His_kinase_dom"/>
</dbReference>
<evidence type="ECO:0000256" key="5">
    <source>
        <dbReference type="ARBA" id="ARBA00022741"/>
    </source>
</evidence>